<dbReference type="InterPro" id="IPR001387">
    <property type="entry name" value="Cro/C1-type_HTH"/>
</dbReference>
<evidence type="ECO:0000313" key="2">
    <source>
        <dbReference type="EMBL" id="WUT45801.1"/>
    </source>
</evidence>
<gene>
    <name evidence="2" type="ORF">OG929_27435</name>
</gene>
<accession>A0ABZ1X242</accession>
<dbReference type="Pfam" id="PF13560">
    <property type="entry name" value="HTH_31"/>
    <property type="match status" value="1"/>
</dbReference>
<dbReference type="RefSeq" id="WP_329266627.1">
    <property type="nucleotide sequence ID" value="NZ_CP109011.1"/>
</dbReference>
<keyword evidence="3" id="KW-1185">Reference proteome</keyword>
<evidence type="ECO:0000259" key="1">
    <source>
        <dbReference type="PROSITE" id="PS50943"/>
    </source>
</evidence>
<name>A0ABZ1X242_9ACTN</name>
<feature type="domain" description="HTH cro/C1-type" evidence="1">
    <location>
        <begin position="19"/>
        <end position="73"/>
    </location>
</feature>
<sequence length="284" mass="31993">MAGLRREPTARQMRLGTELRRLREKAGLSGREAAALLGVSSGQISQIEFAQTGVSEKRLRSMAANYSCSDEKLIAALVQVATDRTRGWWEDYREQLPTPFLDLAELEHNAAFRWDVDLLHVSGLLQTEDYARALFSTRIPELPHAERELRVQHRMQRRVVLDGATPTPYQAVIHEAALRIRVGGRATSRAQLAHILEFSEADHITVRVIPFTLERFDDTGSAMIYAGGDIPELDTVVRDAPHGTVFIDSEAQLCVFRTLFRRVEASSLDPEQTRDLIHNLAKEL</sequence>
<dbReference type="PROSITE" id="PS50943">
    <property type="entry name" value="HTH_CROC1"/>
    <property type="match status" value="1"/>
</dbReference>
<organism evidence="2 3">
    <name type="scientific">Streptomyces pseudovenezuelae</name>
    <dbReference type="NCBI Taxonomy" id="67350"/>
    <lineage>
        <taxon>Bacteria</taxon>
        <taxon>Bacillati</taxon>
        <taxon>Actinomycetota</taxon>
        <taxon>Actinomycetes</taxon>
        <taxon>Kitasatosporales</taxon>
        <taxon>Streptomycetaceae</taxon>
        <taxon>Streptomyces</taxon>
        <taxon>Streptomyces aurantiacus group</taxon>
    </lineage>
</organism>
<protein>
    <submittedName>
        <fullName evidence="2">Helix-turn-helix transcriptional regulator</fullName>
    </submittedName>
</protein>
<dbReference type="SUPFAM" id="SSF47413">
    <property type="entry name" value="lambda repressor-like DNA-binding domains"/>
    <property type="match status" value="1"/>
</dbReference>
<evidence type="ECO:0000313" key="3">
    <source>
        <dbReference type="Proteomes" id="UP001432168"/>
    </source>
</evidence>
<dbReference type="CDD" id="cd00093">
    <property type="entry name" value="HTH_XRE"/>
    <property type="match status" value="1"/>
</dbReference>
<proteinExistence type="predicted"/>
<dbReference type="EMBL" id="CP109011">
    <property type="protein sequence ID" value="WUT45801.1"/>
    <property type="molecule type" value="Genomic_DNA"/>
</dbReference>
<dbReference type="Gene3D" id="1.10.260.40">
    <property type="entry name" value="lambda repressor-like DNA-binding domains"/>
    <property type="match status" value="1"/>
</dbReference>
<dbReference type="SMART" id="SM00530">
    <property type="entry name" value="HTH_XRE"/>
    <property type="match status" value="1"/>
</dbReference>
<dbReference type="InterPro" id="IPR043917">
    <property type="entry name" value="DUF5753"/>
</dbReference>
<reference evidence="2" key="1">
    <citation type="submission" date="2022-10" db="EMBL/GenBank/DDBJ databases">
        <title>The complete genomes of actinobacterial strains from the NBC collection.</title>
        <authorList>
            <person name="Joergensen T.S."/>
            <person name="Alvarez Arevalo M."/>
            <person name="Sterndorff E.B."/>
            <person name="Faurdal D."/>
            <person name="Vuksanovic O."/>
            <person name="Mourched A.-S."/>
            <person name="Charusanti P."/>
            <person name="Shaw S."/>
            <person name="Blin K."/>
            <person name="Weber T."/>
        </authorList>
    </citation>
    <scope>NUCLEOTIDE SEQUENCE</scope>
    <source>
        <strain evidence="2">NBC_00686</strain>
    </source>
</reference>
<dbReference type="Pfam" id="PF19054">
    <property type="entry name" value="DUF5753"/>
    <property type="match status" value="1"/>
</dbReference>
<dbReference type="Proteomes" id="UP001432168">
    <property type="component" value="Chromosome"/>
</dbReference>
<dbReference type="InterPro" id="IPR010982">
    <property type="entry name" value="Lambda_DNA-bd_dom_sf"/>
</dbReference>